<feature type="transmembrane region" description="Helical" evidence="1">
    <location>
        <begin position="154"/>
        <end position="174"/>
    </location>
</feature>
<evidence type="ECO:0000256" key="1">
    <source>
        <dbReference type="SAM" id="Phobius"/>
    </source>
</evidence>
<proteinExistence type="predicted"/>
<gene>
    <name evidence="2" type="ORF">KB13_1142</name>
</gene>
<name>B6BTZ0_9PROT</name>
<feature type="transmembrane region" description="Helical" evidence="1">
    <location>
        <begin position="120"/>
        <end position="142"/>
    </location>
</feature>
<keyword evidence="1" id="KW-0472">Membrane</keyword>
<dbReference type="Proteomes" id="UP000004188">
    <property type="component" value="Unassembled WGS sequence"/>
</dbReference>
<accession>B6BTZ0</accession>
<sequence>MISLNFRKYKLYLFITVVYFTLYVLNNNFLSIFTYKEHIHFIYLPAGMRFFFAAIYKEDAWVGIFLGSFFAMVFLFENTSILSIIFYATLSATVPILIIYTFNSLYPLGKQLENLNLKLIVSMAFVYAFTYSFLYALYGYYILGTTLSNFYRDWIATFIGDLTGSMIFLTILASQRHRILKFLRI</sequence>
<dbReference type="HOGENOM" id="CLU_1458592_0_0_4"/>
<evidence type="ECO:0000313" key="3">
    <source>
        <dbReference type="Proteomes" id="UP000004188"/>
    </source>
</evidence>
<keyword evidence="1" id="KW-0812">Transmembrane</keyword>
<dbReference type="EMBL" id="DS995299">
    <property type="protein sequence ID" value="EDZ65010.1"/>
    <property type="molecule type" value="Genomic_DNA"/>
</dbReference>
<keyword evidence="1" id="KW-1133">Transmembrane helix</keyword>
<dbReference type="STRING" id="314607.KB13_1142"/>
<protein>
    <submittedName>
        <fullName evidence="2">Uncharacterized protein</fullName>
    </submittedName>
</protein>
<dbReference type="AlphaFoldDB" id="B6BTZ0"/>
<feature type="transmembrane region" description="Helical" evidence="1">
    <location>
        <begin position="61"/>
        <end position="78"/>
    </location>
</feature>
<keyword evidence="3" id="KW-1185">Reference proteome</keyword>
<evidence type="ECO:0000313" key="2">
    <source>
        <dbReference type="EMBL" id="EDZ65010.1"/>
    </source>
</evidence>
<feature type="transmembrane region" description="Helical" evidence="1">
    <location>
        <begin position="12"/>
        <end position="33"/>
    </location>
</feature>
<feature type="transmembrane region" description="Helical" evidence="1">
    <location>
        <begin position="84"/>
        <end position="108"/>
    </location>
</feature>
<reference evidence="3" key="1">
    <citation type="journal article" date="2012" name="Stand. Genomic Sci.">
        <title>Genome sequence of strain HIMB624, a cultured representative from the OM43 clade of marine Betaproteobacteria.</title>
        <authorList>
            <person name="Huggett M.J."/>
            <person name="Hayakawa D.H."/>
            <person name="Rappe M.S."/>
        </authorList>
    </citation>
    <scope>NUCLEOTIDE SEQUENCE [LARGE SCALE GENOMIC DNA]</scope>
    <source>
        <strain evidence="3">KB13</strain>
    </source>
</reference>
<organism evidence="2 3">
    <name type="scientific">beta proteobacterium KB13</name>
    <dbReference type="NCBI Taxonomy" id="314607"/>
    <lineage>
        <taxon>Bacteria</taxon>
        <taxon>Pseudomonadati</taxon>
        <taxon>Pseudomonadota</taxon>
        <taxon>Betaproteobacteria</taxon>
        <taxon>Nitrosomonadales</taxon>
        <taxon>OM43 clade</taxon>
    </lineage>
</organism>